<dbReference type="AlphaFoldDB" id="A0A5Q2MIR0"/>
<dbReference type="InterPro" id="IPR021312">
    <property type="entry name" value="DUF2889"/>
</dbReference>
<gene>
    <name evidence="2" type="ORF">GEV26_09545</name>
</gene>
<evidence type="ECO:0000313" key="3">
    <source>
        <dbReference type="Proteomes" id="UP000392064"/>
    </source>
</evidence>
<organism evidence="2 3">
    <name type="scientific">Aeromicrobium yanjiei</name>
    <dbReference type="NCBI Taxonomy" id="2662028"/>
    <lineage>
        <taxon>Bacteria</taxon>
        <taxon>Bacillati</taxon>
        <taxon>Actinomycetota</taxon>
        <taxon>Actinomycetes</taxon>
        <taxon>Propionibacteriales</taxon>
        <taxon>Nocardioidaceae</taxon>
        <taxon>Aeromicrobium</taxon>
    </lineage>
</organism>
<evidence type="ECO:0000313" key="2">
    <source>
        <dbReference type="EMBL" id="QGG41583.1"/>
    </source>
</evidence>
<feature type="region of interest" description="Disordered" evidence="1">
    <location>
        <begin position="1"/>
        <end position="33"/>
    </location>
</feature>
<protein>
    <submittedName>
        <fullName evidence="2">DUF2889 domain-containing protein</fullName>
    </submittedName>
</protein>
<proteinExistence type="predicted"/>
<dbReference type="Proteomes" id="UP000392064">
    <property type="component" value="Chromosome"/>
</dbReference>
<dbReference type="Pfam" id="PF11136">
    <property type="entry name" value="DUF2889"/>
    <property type="match status" value="1"/>
</dbReference>
<dbReference type="EMBL" id="CP045737">
    <property type="protein sequence ID" value="QGG41583.1"/>
    <property type="molecule type" value="Genomic_DNA"/>
</dbReference>
<accession>A0A5Q2MIR0</accession>
<name>A0A5Q2MIR0_9ACTN</name>
<feature type="compositionally biased region" description="Low complexity" evidence="1">
    <location>
        <begin position="18"/>
        <end position="32"/>
    </location>
</feature>
<dbReference type="KEGG" id="aef:GEV26_09545"/>
<reference evidence="2 3" key="1">
    <citation type="submission" date="2019-11" db="EMBL/GenBank/DDBJ databases">
        <authorList>
            <person name="Li J."/>
        </authorList>
    </citation>
    <scope>NUCLEOTIDE SEQUENCE [LARGE SCALE GENOMIC DNA]</scope>
    <source>
        <strain evidence="2 3">MF47</strain>
    </source>
</reference>
<sequence length="337" mass="36496">MSSRALHPDRGPHRPVEATPARAPRSARRTATMDSIRTDGLTGPLRLIGHSRDVVTLADGQLEVVGDSHLEARVEYLDSRRISELRSQPADRRLDGLVGASAASGFRGKILHALPDQVAQATRLHLLLDDIPVATLVSGHAVVSGGVRSVNPASDHAPPADLCSGWRSGGTIMLQIEKSGAAPIVTGPATPDLIDAGDPAAWHELPPLPPHGMRRARRLDVSVQGADVVLDSHFRDSHVDALGFEQTVHEYNVTMRLDRASLVIHEVEATTRVLPWVECPHATRSSERLLGLDVRELRPWVRAEMTGIDTCTHLNDQYRSMADAVALLDVLAAHNLD</sequence>
<evidence type="ECO:0000256" key="1">
    <source>
        <dbReference type="SAM" id="MobiDB-lite"/>
    </source>
</evidence>
<keyword evidence="3" id="KW-1185">Reference proteome</keyword>
<feature type="compositionally biased region" description="Basic and acidic residues" evidence="1">
    <location>
        <begin position="1"/>
        <end position="16"/>
    </location>
</feature>